<dbReference type="OMA" id="HSQKSTC"/>
<evidence type="ECO:0000313" key="3">
    <source>
        <dbReference type="Proteomes" id="UP000688137"/>
    </source>
</evidence>
<name>A0A8S1LT01_PARPR</name>
<comment type="caution">
    <text evidence="2">The sequence shown here is derived from an EMBL/GenBank/DDBJ whole genome shotgun (WGS) entry which is preliminary data.</text>
</comment>
<evidence type="ECO:0000313" key="2">
    <source>
        <dbReference type="EMBL" id="CAD8067906.1"/>
    </source>
</evidence>
<dbReference type="EMBL" id="CAJJDM010000040">
    <property type="protein sequence ID" value="CAD8067906.1"/>
    <property type="molecule type" value="Genomic_DNA"/>
</dbReference>
<dbReference type="Proteomes" id="UP000688137">
    <property type="component" value="Unassembled WGS sequence"/>
</dbReference>
<gene>
    <name evidence="2" type="ORF">PPRIM_AZ9-3.1.T0410225</name>
</gene>
<accession>A0A8S1LT01</accession>
<evidence type="ECO:0000256" key="1">
    <source>
        <dbReference type="SAM" id="MobiDB-lite"/>
    </source>
</evidence>
<keyword evidence="3" id="KW-1185">Reference proteome</keyword>
<protein>
    <submittedName>
        <fullName evidence="2">Uncharacterized protein</fullName>
    </submittedName>
</protein>
<proteinExistence type="predicted"/>
<organism evidence="2 3">
    <name type="scientific">Paramecium primaurelia</name>
    <dbReference type="NCBI Taxonomy" id="5886"/>
    <lineage>
        <taxon>Eukaryota</taxon>
        <taxon>Sar</taxon>
        <taxon>Alveolata</taxon>
        <taxon>Ciliophora</taxon>
        <taxon>Intramacronucleata</taxon>
        <taxon>Oligohymenophorea</taxon>
        <taxon>Peniculida</taxon>
        <taxon>Parameciidae</taxon>
        <taxon>Paramecium</taxon>
    </lineage>
</organism>
<sequence>MQDNLDQTASFFHNPKLKIPKLKCTYEVICSPDLEIPTFSRKDDSYQEKSLFKQCQRRNSQTNLIHNNLQNIFHQIQLKKANSDSKPNPKVPPLKIQQKYLLSKVSDQKSISQHSTTILRGRGSIKILQNPFITDSRHSQKSTCTSGSQPPQPNKGKSFLQRKAQIQMVNRVFSSISQHK</sequence>
<dbReference type="AlphaFoldDB" id="A0A8S1LT01"/>
<reference evidence="2" key="1">
    <citation type="submission" date="2021-01" db="EMBL/GenBank/DDBJ databases">
        <authorList>
            <consortium name="Genoscope - CEA"/>
            <person name="William W."/>
        </authorList>
    </citation>
    <scope>NUCLEOTIDE SEQUENCE</scope>
</reference>
<feature type="region of interest" description="Disordered" evidence="1">
    <location>
        <begin position="131"/>
        <end position="158"/>
    </location>
</feature>